<name>A0A3B0UBQ1_9ZZZZ</name>
<evidence type="ECO:0000259" key="1">
    <source>
        <dbReference type="Pfam" id="PF14681"/>
    </source>
</evidence>
<feature type="domain" description="Phosphoribosyltransferase" evidence="1">
    <location>
        <begin position="35"/>
        <end position="237"/>
    </location>
</feature>
<sequence>MPDLIELSCIVNFAFYLTQIYLPYVTTINLSENSSVANTYLAGLRDISLQKDRLRFRHNLKKLGQVMAYEISKKLDYSTTQIETPLGISTIELAKDKLVIIAIMRAALPFYDGVLSVFDEADSGFVGAYRTVDFQTSKSVRTEYIATGNLTGKTVMLVDPMLATGKSMLDAIHKLEAYGTPKKWIVLSVIAAPEGISYLEKNLSDNTTLWCGAIDEKLNEKFYIIPGLGDAGDLAFGEKI</sequence>
<dbReference type="GO" id="GO:0004845">
    <property type="term" value="F:uracil phosphoribosyltransferase activity"/>
    <property type="evidence" value="ECO:0007669"/>
    <property type="project" value="UniProtKB-EC"/>
</dbReference>
<organism evidence="2">
    <name type="scientific">hydrothermal vent metagenome</name>
    <dbReference type="NCBI Taxonomy" id="652676"/>
    <lineage>
        <taxon>unclassified sequences</taxon>
        <taxon>metagenomes</taxon>
        <taxon>ecological metagenomes</taxon>
    </lineage>
</organism>
<dbReference type="InterPro" id="IPR050137">
    <property type="entry name" value="PyrR_bifunctional"/>
</dbReference>
<keyword evidence="2" id="KW-0808">Transferase</keyword>
<evidence type="ECO:0000313" key="2">
    <source>
        <dbReference type="EMBL" id="VAW25713.1"/>
    </source>
</evidence>
<dbReference type="SUPFAM" id="SSF53271">
    <property type="entry name" value="PRTase-like"/>
    <property type="match status" value="1"/>
</dbReference>
<proteinExistence type="predicted"/>
<dbReference type="PANTHER" id="PTHR11608:SF0">
    <property type="entry name" value="BIFUNCTIONAL PROTEIN PYRR"/>
    <property type="match status" value="1"/>
</dbReference>
<dbReference type="Pfam" id="PF14681">
    <property type="entry name" value="UPRTase"/>
    <property type="match status" value="1"/>
</dbReference>
<dbReference type="EC" id="2.4.2.9" evidence="2"/>
<accession>A0A3B0UBQ1</accession>
<dbReference type="NCBIfam" id="NF001097">
    <property type="entry name" value="PRK00129.1"/>
    <property type="match status" value="1"/>
</dbReference>
<reference evidence="2" key="1">
    <citation type="submission" date="2018-06" db="EMBL/GenBank/DDBJ databases">
        <authorList>
            <person name="Zhirakovskaya E."/>
        </authorList>
    </citation>
    <scope>NUCLEOTIDE SEQUENCE</scope>
</reference>
<dbReference type="InterPro" id="IPR000836">
    <property type="entry name" value="PRTase_dom"/>
</dbReference>
<dbReference type="PANTHER" id="PTHR11608">
    <property type="entry name" value="BIFUNCTIONAL PROTEIN PYRR"/>
    <property type="match status" value="1"/>
</dbReference>
<dbReference type="EMBL" id="UOES01000006">
    <property type="protein sequence ID" value="VAW25713.1"/>
    <property type="molecule type" value="Genomic_DNA"/>
</dbReference>
<protein>
    <submittedName>
        <fullName evidence="2">Uracil phosphoribosyltransferase</fullName>
        <ecNumber evidence="2">2.4.2.9</ecNumber>
    </submittedName>
</protein>
<keyword evidence="2" id="KW-0328">Glycosyltransferase</keyword>
<dbReference type="AlphaFoldDB" id="A0A3B0UBQ1"/>
<dbReference type="Gene3D" id="3.40.50.2020">
    <property type="match status" value="1"/>
</dbReference>
<dbReference type="InterPro" id="IPR029057">
    <property type="entry name" value="PRTase-like"/>
</dbReference>
<dbReference type="CDD" id="cd06223">
    <property type="entry name" value="PRTases_typeI"/>
    <property type="match status" value="1"/>
</dbReference>
<gene>
    <name evidence="2" type="ORF">MNBD_BACTEROID06-1731</name>
</gene>